<feature type="transmembrane region" description="Helical" evidence="1">
    <location>
        <begin position="15"/>
        <end position="37"/>
    </location>
</feature>
<evidence type="ECO:0000313" key="3">
    <source>
        <dbReference type="Proteomes" id="UP000176420"/>
    </source>
</evidence>
<name>A0A1G2B9D4_9BACT</name>
<evidence type="ECO:0000256" key="1">
    <source>
        <dbReference type="SAM" id="Phobius"/>
    </source>
</evidence>
<keyword evidence="1" id="KW-0812">Transmembrane</keyword>
<keyword evidence="1" id="KW-1133">Transmembrane helix</keyword>
<comment type="caution">
    <text evidence="2">The sequence shown here is derived from an EMBL/GenBank/DDBJ whole genome shotgun (WGS) entry which is preliminary data.</text>
</comment>
<evidence type="ECO:0008006" key="4">
    <source>
        <dbReference type="Google" id="ProtNLM"/>
    </source>
</evidence>
<organism evidence="2 3">
    <name type="scientific">Candidatus Kerfeldbacteria bacterium RIFOXYB2_FULL_38_14</name>
    <dbReference type="NCBI Taxonomy" id="1798547"/>
    <lineage>
        <taxon>Bacteria</taxon>
        <taxon>Candidatus Kerfeldiibacteriota</taxon>
    </lineage>
</organism>
<accession>A0A1G2B9D4</accession>
<proteinExistence type="predicted"/>
<dbReference type="AlphaFoldDB" id="A0A1G2B9D4"/>
<keyword evidence="1" id="KW-0472">Membrane</keyword>
<evidence type="ECO:0000313" key="2">
    <source>
        <dbReference type="EMBL" id="OGY85838.1"/>
    </source>
</evidence>
<gene>
    <name evidence="2" type="ORF">A2319_05790</name>
</gene>
<reference evidence="2 3" key="1">
    <citation type="journal article" date="2016" name="Nat. Commun.">
        <title>Thousands of microbial genomes shed light on interconnected biogeochemical processes in an aquifer system.</title>
        <authorList>
            <person name="Anantharaman K."/>
            <person name="Brown C.T."/>
            <person name="Hug L.A."/>
            <person name="Sharon I."/>
            <person name="Castelle C.J."/>
            <person name="Probst A.J."/>
            <person name="Thomas B.C."/>
            <person name="Singh A."/>
            <person name="Wilkins M.J."/>
            <person name="Karaoz U."/>
            <person name="Brodie E.L."/>
            <person name="Williams K.H."/>
            <person name="Hubbard S.S."/>
            <person name="Banfield J.F."/>
        </authorList>
    </citation>
    <scope>NUCLEOTIDE SEQUENCE [LARGE SCALE GENOMIC DNA]</scope>
</reference>
<sequence>MKYSFLAKINKKGSALLLTLFFSALFLIMFGAIITYISTQHKAVQQEINRAQAINVAEAGVAYYRWHLAHLPDDYSSNTGEHVYKDRAGKNFGVYDVSVQQPSVGSTVAQITANAYPAEAPQVKGRVRALYGKPTLAHYAFLTNSNVWFGDTEKISGELHANGGVRMDGIGDSILSSAQQTYICGQEHGCNNEEKPGIWGTGQDASLWRLAVEPIDFNAILLNLETMKTDADADGIYLPDSGSFGYFVEFHANATLTIYTVTAVANAVDGYNGTKTVTESIDKTAWLAVPNYENIPLPHNGLIFLEDDVWVSGQVNGRVTLAAARLPDGSFERADIYLQNDLTYITHDGHDVLGLIGQEDILATFQCESDLIIDASLIAVHGHVYRYYYQTTKKEPYKTYALRDKIKTYGSIITNTTWTWSWVTTDGGPVTSGFQNTETVYDPNLTYAAPPSFPTENQYVFISWEELELKEE</sequence>
<protein>
    <recommendedName>
        <fullName evidence="4">Type 4 fimbrial biogenesis protein PilX N-terminal domain-containing protein</fullName>
    </recommendedName>
</protein>
<dbReference type="EMBL" id="MHKI01000027">
    <property type="protein sequence ID" value="OGY85838.1"/>
    <property type="molecule type" value="Genomic_DNA"/>
</dbReference>
<dbReference type="Proteomes" id="UP000176420">
    <property type="component" value="Unassembled WGS sequence"/>
</dbReference>